<dbReference type="Gene3D" id="3.40.50.2300">
    <property type="match status" value="2"/>
</dbReference>
<evidence type="ECO:0000256" key="3">
    <source>
        <dbReference type="ARBA" id="ARBA00023163"/>
    </source>
</evidence>
<dbReference type="SUPFAM" id="SSF53822">
    <property type="entry name" value="Periplasmic binding protein-like I"/>
    <property type="match status" value="1"/>
</dbReference>
<dbReference type="InterPro" id="IPR000843">
    <property type="entry name" value="HTH_LacI"/>
</dbReference>
<sequence>MSDAAAREEPTSPGIKDVAALAGVSIASVSNALNHRERVAGPTLERIDRAIGMLGYIPNGAARSLAAGRTRSIGLVLSDLGNSLFIDIARGTERAADEQGLSVVLANSDGKLEREDRYVELFAETRVRGVLLTLNDASHFRAIAGRHAHGQPIVMLNFHDDTGRYCTASIDNEAGGHLAASHLLETGRRRIVFVGGPDTLQPVTDRRAGFRRALVEASLAPVDEISPAWVNRSDGWQVGRQLADRVLNGEVDGIVAASDLLAAGIVQALSEIRPISVPDTVSVIGYDNNQAAWDAPIPISTISQPGEELGYVGARLLVDEVEAPDHEHRAIRLTPTLIARRSTER</sequence>
<keyword evidence="1" id="KW-0805">Transcription regulation</keyword>
<gene>
    <name evidence="5" type="ORF">GE115_00145</name>
</gene>
<dbReference type="RefSeq" id="WP_153682832.1">
    <property type="nucleotide sequence ID" value="NZ_WJIF01000001.1"/>
</dbReference>
<reference evidence="5 6" key="1">
    <citation type="submission" date="2019-10" db="EMBL/GenBank/DDBJ databases">
        <authorList>
            <person name="Nie G."/>
            <person name="Ming H."/>
            <person name="Yi B."/>
        </authorList>
    </citation>
    <scope>NUCLEOTIDE SEQUENCE [LARGE SCALE GENOMIC DNA]</scope>
    <source>
        <strain evidence="5 6">CFH 90414</strain>
    </source>
</reference>
<protein>
    <submittedName>
        <fullName evidence="5">Substrate-binding domain-containing protein</fullName>
    </submittedName>
</protein>
<evidence type="ECO:0000259" key="4">
    <source>
        <dbReference type="PROSITE" id="PS50932"/>
    </source>
</evidence>
<evidence type="ECO:0000256" key="1">
    <source>
        <dbReference type="ARBA" id="ARBA00023015"/>
    </source>
</evidence>
<dbReference type="PROSITE" id="PS00356">
    <property type="entry name" value="HTH_LACI_1"/>
    <property type="match status" value="1"/>
</dbReference>
<keyword evidence="6" id="KW-1185">Reference proteome</keyword>
<feature type="domain" description="HTH lacI-type" evidence="4">
    <location>
        <begin position="13"/>
        <end position="67"/>
    </location>
</feature>
<proteinExistence type="predicted"/>
<comment type="caution">
    <text evidence="5">The sequence shown here is derived from an EMBL/GenBank/DDBJ whole genome shotgun (WGS) entry which is preliminary data.</text>
</comment>
<keyword evidence="3" id="KW-0804">Transcription</keyword>
<keyword evidence="2" id="KW-0238">DNA-binding</keyword>
<dbReference type="InterPro" id="IPR028082">
    <property type="entry name" value="Peripla_BP_I"/>
</dbReference>
<organism evidence="5 6">
    <name type="scientific">Agromyces agglutinans</name>
    <dbReference type="NCBI Taxonomy" id="2662258"/>
    <lineage>
        <taxon>Bacteria</taxon>
        <taxon>Bacillati</taxon>
        <taxon>Actinomycetota</taxon>
        <taxon>Actinomycetes</taxon>
        <taxon>Micrococcales</taxon>
        <taxon>Microbacteriaceae</taxon>
        <taxon>Agromyces</taxon>
    </lineage>
</organism>
<dbReference type="Pfam" id="PF13377">
    <property type="entry name" value="Peripla_BP_3"/>
    <property type="match status" value="1"/>
</dbReference>
<dbReference type="PROSITE" id="PS50932">
    <property type="entry name" value="HTH_LACI_2"/>
    <property type="match status" value="1"/>
</dbReference>
<evidence type="ECO:0000313" key="6">
    <source>
        <dbReference type="Proteomes" id="UP000431080"/>
    </source>
</evidence>
<dbReference type="InterPro" id="IPR046335">
    <property type="entry name" value="LacI/GalR-like_sensor"/>
</dbReference>
<dbReference type="CDD" id="cd01392">
    <property type="entry name" value="HTH_LacI"/>
    <property type="match status" value="1"/>
</dbReference>
<accession>A0A6I2F2C6</accession>
<dbReference type="Proteomes" id="UP000431080">
    <property type="component" value="Unassembled WGS sequence"/>
</dbReference>
<evidence type="ECO:0000256" key="2">
    <source>
        <dbReference type="ARBA" id="ARBA00023125"/>
    </source>
</evidence>
<dbReference type="Gene3D" id="1.10.260.40">
    <property type="entry name" value="lambda repressor-like DNA-binding domains"/>
    <property type="match status" value="1"/>
</dbReference>
<name>A0A6I2F2C6_9MICO</name>
<dbReference type="CDD" id="cd06267">
    <property type="entry name" value="PBP1_LacI_sugar_binding-like"/>
    <property type="match status" value="1"/>
</dbReference>
<dbReference type="GO" id="GO:0003700">
    <property type="term" value="F:DNA-binding transcription factor activity"/>
    <property type="evidence" value="ECO:0007669"/>
    <property type="project" value="TreeGrafter"/>
</dbReference>
<dbReference type="InterPro" id="IPR010982">
    <property type="entry name" value="Lambda_DNA-bd_dom_sf"/>
</dbReference>
<dbReference type="Pfam" id="PF00356">
    <property type="entry name" value="LacI"/>
    <property type="match status" value="1"/>
</dbReference>
<dbReference type="GO" id="GO:0000976">
    <property type="term" value="F:transcription cis-regulatory region binding"/>
    <property type="evidence" value="ECO:0007669"/>
    <property type="project" value="TreeGrafter"/>
</dbReference>
<dbReference type="AlphaFoldDB" id="A0A6I2F2C6"/>
<dbReference type="EMBL" id="WJIF01000001">
    <property type="protein sequence ID" value="MRG58291.1"/>
    <property type="molecule type" value="Genomic_DNA"/>
</dbReference>
<dbReference type="SUPFAM" id="SSF47413">
    <property type="entry name" value="lambda repressor-like DNA-binding domains"/>
    <property type="match status" value="1"/>
</dbReference>
<evidence type="ECO:0000313" key="5">
    <source>
        <dbReference type="EMBL" id="MRG58291.1"/>
    </source>
</evidence>
<dbReference type="PANTHER" id="PTHR30146">
    <property type="entry name" value="LACI-RELATED TRANSCRIPTIONAL REPRESSOR"/>
    <property type="match status" value="1"/>
</dbReference>
<dbReference type="PANTHER" id="PTHR30146:SF109">
    <property type="entry name" value="HTH-TYPE TRANSCRIPTIONAL REGULATOR GALS"/>
    <property type="match status" value="1"/>
</dbReference>
<dbReference type="SMART" id="SM00354">
    <property type="entry name" value="HTH_LACI"/>
    <property type="match status" value="1"/>
</dbReference>